<protein>
    <submittedName>
        <fullName evidence="1">Uncharacterized protein</fullName>
    </submittedName>
</protein>
<dbReference type="EMBL" id="JAHQIW010006328">
    <property type="protein sequence ID" value="KAJ1368827.1"/>
    <property type="molecule type" value="Genomic_DNA"/>
</dbReference>
<proteinExistence type="predicted"/>
<reference evidence="1" key="1">
    <citation type="submission" date="2021-06" db="EMBL/GenBank/DDBJ databases">
        <title>Parelaphostrongylus tenuis whole genome reference sequence.</title>
        <authorList>
            <person name="Garwood T.J."/>
            <person name="Larsen P.A."/>
            <person name="Fountain-Jones N.M."/>
            <person name="Garbe J.R."/>
            <person name="Macchietto M.G."/>
            <person name="Kania S.A."/>
            <person name="Gerhold R.W."/>
            <person name="Richards J.E."/>
            <person name="Wolf T.M."/>
        </authorList>
    </citation>
    <scope>NUCLEOTIDE SEQUENCE</scope>
    <source>
        <strain evidence="1">MNPRO001-30</strain>
        <tissue evidence="1">Meninges</tissue>
    </source>
</reference>
<gene>
    <name evidence="1" type="ORF">KIN20_030166</name>
</gene>
<evidence type="ECO:0000313" key="1">
    <source>
        <dbReference type="EMBL" id="KAJ1368827.1"/>
    </source>
</evidence>
<organism evidence="1 2">
    <name type="scientific">Parelaphostrongylus tenuis</name>
    <name type="common">Meningeal worm</name>
    <dbReference type="NCBI Taxonomy" id="148309"/>
    <lineage>
        <taxon>Eukaryota</taxon>
        <taxon>Metazoa</taxon>
        <taxon>Ecdysozoa</taxon>
        <taxon>Nematoda</taxon>
        <taxon>Chromadorea</taxon>
        <taxon>Rhabditida</taxon>
        <taxon>Rhabditina</taxon>
        <taxon>Rhabditomorpha</taxon>
        <taxon>Strongyloidea</taxon>
        <taxon>Metastrongylidae</taxon>
        <taxon>Parelaphostrongylus</taxon>
    </lineage>
</organism>
<sequence length="177" mass="20054">MKNCTNITEPAAVRISEVKYYFQVHPLLEKVGEQPTAPINHKKRVIVKVGVNLYISLIKGRKTSEDGWLEVQDLSSSKDHLPSKTPYLYVLKSRKGIHASGSWTMLVTHNWVLTFVLINYDHIEIPTKGETPAGALAEDKREYRIITPFVANAYVGRTWTYIAGINHITARDTNGEY</sequence>
<accession>A0AAD5WG36</accession>
<keyword evidence="2" id="KW-1185">Reference proteome</keyword>
<dbReference type="AlphaFoldDB" id="A0AAD5WG36"/>
<comment type="caution">
    <text evidence="1">The sequence shown here is derived from an EMBL/GenBank/DDBJ whole genome shotgun (WGS) entry which is preliminary data.</text>
</comment>
<dbReference type="Proteomes" id="UP001196413">
    <property type="component" value="Unassembled WGS sequence"/>
</dbReference>
<evidence type="ECO:0000313" key="2">
    <source>
        <dbReference type="Proteomes" id="UP001196413"/>
    </source>
</evidence>
<name>A0AAD5WG36_PARTN</name>